<protein>
    <recommendedName>
        <fullName evidence="5">Lebercilin domain-containing protein</fullName>
    </recommendedName>
</protein>
<dbReference type="GO" id="GO:1990904">
    <property type="term" value="C:ribonucleoprotein complex"/>
    <property type="evidence" value="ECO:0007669"/>
    <property type="project" value="TreeGrafter"/>
</dbReference>
<feature type="region of interest" description="Disordered" evidence="2">
    <location>
        <begin position="411"/>
        <end position="452"/>
    </location>
</feature>
<reference evidence="3 4" key="1">
    <citation type="submission" date="2020-04" db="EMBL/GenBank/DDBJ databases">
        <authorList>
            <person name="Alioto T."/>
            <person name="Alioto T."/>
            <person name="Gomez Garrido J."/>
        </authorList>
    </citation>
    <scope>NUCLEOTIDE SEQUENCE [LARGE SCALE GENOMIC DNA]</scope>
</reference>
<name>A0A8S1BMS1_9INSE</name>
<feature type="compositionally biased region" description="Polar residues" evidence="2">
    <location>
        <begin position="435"/>
        <end position="452"/>
    </location>
</feature>
<dbReference type="GO" id="GO:0003729">
    <property type="term" value="F:mRNA binding"/>
    <property type="evidence" value="ECO:0007669"/>
    <property type="project" value="TreeGrafter"/>
</dbReference>
<comment type="caution">
    <text evidence="3">The sequence shown here is derived from an EMBL/GenBank/DDBJ whole genome shotgun (WGS) entry which is preliminary data.</text>
</comment>
<dbReference type="PANTHER" id="PTHR31027">
    <property type="entry name" value="NUCLEAR SEGREGATION PROTEIN BFR1"/>
    <property type="match status" value="1"/>
</dbReference>
<dbReference type="Proteomes" id="UP000494165">
    <property type="component" value="Unassembled WGS sequence"/>
</dbReference>
<evidence type="ECO:0000313" key="3">
    <source>
        <dbReference type="EMBL" id="CAB3360204.1"/>
    </source>
</evidence>
<gene>
    <name evidence="3" type="ORF">CLODIP_2_CD08895</name>
</gene>
<dbReference type="GO" id="GO:0008298">
    <property type="term" value="P:intracellular mRNA localization"/>
    <property type="evidence" value="ECO:0007669"/>
    <property type="project" value="TreeGrafter"/>
</dbReference>
<accession>A0A8S1BMS1</accession>
<keyword evidence="1" id="KW-0175">Coiled coil</keyword>
<organism evidence="3 4">
    <name type="scientific">Cloeon dipterum</name>
    <dbReference type="NCBI Taxonomy" id="197152"/>
    <lineage>
        <taxon>Eukaryota</taxon>
        <taxon>Metazoa</taxon>
        <taxon>Ecdysozoa</taxon>
        <taxon>Arthropoda</taxon>
        <taxon>Hexapoda</taxon>
        <taxon>Insecta</taxon>
        <taxon>Pterygota</taxon>
        <taxon>Palaeoptera</taxon>
        <taxon>Ephemeroptera</taxon>
        <taxon>Pisciforma</taxon>
        <taxon>Baetidae</taxon>
        <taxon>Cloeon</taxon>
    </lineage>
</organism>
<feature type="coiled-coil region" evidence="1">
    <location>
        <begin position="29"/>
        <end position="104"/>
    </location>
</feature>
<feature type="compositionally biased region" description="Basic and acidic residues" evidence="2">
    <location>
        <begin position="239"/>
        <end position="249"/>
    </location>
</feature>
<evidence type="ECO:0000256" key="2">
    <source>
        <dbReference type="SAM" id="MobiDB-lite"/>
    </source>
</evidence>
<evidence type="ECO:0000313" key="4">
    <source>
        <dbReference type="Proteomes" id="UP000494165"/>
    </source>
</evidence>
<feature type="region of interest" description="Disordered" evidence="2">
    <location>
        <begin position="239"/>
        <end position="267"/>
    </location>
</feature>
<proteinExistence type="predicted"/>
<dbReference type="PANTHER" id="PTHR31027:SF2">
    <property type="entry name" value="LEBERCILIN DOMAIN-CONTAINING PROTEIN"/>
    <property type="match status" value="1"/>
</dbReference>
<dbReference type="AlphaFoldDB" id="A0A8S1BMS1"/>
<dbReference type="GO" id="GO:0042175">
    <property type="term" value="C:nuclear outer membrane-endoplasmic reticulum membrane network"/>
    <property type="evidence" value="ECO:0007669"/>
    <property type="project" value="TreeGrafter"/>
</dbReference>
<sequence length="452" mass="51671">MEAESNNNDLDADEPALKPKVITRFAPNRQKFEKEFAEIKAQIDTAESQLQMAMGSNSPQARLQAVKEKREVAQKRRKDIIGQLDDLKKQIDTKRDAASQLRSKLQYQSEEQIEQLARKLETQLQQHSFRLSEERRLVAEIDKLRRSKKAVRQYNEAKDELNRLRESQQGLRLERDAISGQVGDFRTQEDELHTTVRSNRELVENLKKELDVLHEKKRKKWAAFKGDQAAYSEYREQKRTEVNKQRQQEKQAFAQARAEERREQQNNVEPYEVERQLCATLLSYLGKIEALQTPCTPASCYSSLASTPMSPEEPKTLPNVRDDAEDSLSQGMEALFAGIPRKPSRKVRRSGSRAGQMKKRPVVLTPDLLEQFAKVGVKPPVTSVEIPVAIEAIKAQQKLYNRMAAAELAARCQPPDTNEENQQAGEEQRLPSRALTLTLTKRSVSPSQISQN</sequence>
<keyword evidence="4" id="KW-1185">Reference proteome</keyword>
<evidence type="ECO:0008006" key="5">
    <source>
        <dbReference type="Google" id="ProtNLM"/>
    </source>
</evidence>
<evidence type="ECO:0000256" key="1">
    <source>
        <dbReference type="SAM" id="Coils"/>
    </source>
</evidence>
<dbReference type="InterPro" id="IPR039604">
    <property type="entry name" value="Bfr1"/>
</dbReference>
<dbReference type="GO" id="GO:0005783">
    <property type="term" value="C:endoplasmic reticulum"/>
    <property type="evidence" value="ECO:0007669"/>
    <property type="project" value="TreeGrafter"/>
</dbReference>
<dbReference type="OrthoDB" id="6374253at2759"/>
<dbReference type="EMBL" id="CADEPI010000003">
    <property type="protein sequence ID" value="CAB3360204.1"/>
    <property type="molecule type" value="Genomic_DNA"/>
</dbReference>